<evidence type="ECO:0000259" key="4">
    <source>
        <dbReference type="PROSITE" id="PS51379"/>
    </source>
</evidence>
<keyword evidence="6" id="KW-1185">Reference proteome</keyword>
<evidence type="ECO:0000256" key="1">
    <source>
        <dbReference type="ARBA" id="ARBA00022723"/>
    </source>
</evidence>
<proteinExistence type="predicted"/>
<dbReference type="PROSITE" id="PS00198">
    <property type="entry name" value="4FE4S_FER_1"/>
    <property type="match status" value="1"/>
</dbReference>
<dbReference type="InterPro" id="IPR029039">
    <property type="entry name" value="Flavoprotein-like_sf"/>
</dbReference>
<dbReference type="Gene3D" id="3.30.70.20">
    <property type="match status" value="1"/>
</dbReference>
<evidence type="ECO:0000256" key="3">
    <source>
        <dbReference type="ARBA" id="ARBA00023014"/>
    </source>
</evidence>
<dbReference type="SUPFAM" id="SSF54862">
    <property type="entry name" value="4Fe-4S ferredoxins"/>
    <property type="match status" value="1"/>
</dbReference>
<evidence type="ECO:0000313" key="6">
    <source>
        <dbReference type="Proteomes" id="UP000768567"/>
    </source>
</evidence>
<comment type="caution">
    <text evidence="5">The sequence shown here is derived from an EMBL/GenBank/DDBJ whole genome shotgun (WGS) entry which is preliminary data.</text>
</comment>
<dbReference type="InterPro" id="IPR017900">
    <property type="entry name" value="4Fe4S_Fe_S_CS"/>
</dbReference>
<dbReference type="SUPFAM" id="SSF52218">
    <property type="entry name" value="Flavoproteins"/>
    <property type="match status" value="1"/>
</dbReference>
<dbReference type="EMBL" id="JADCKC010000002">
    <property type="protein sequence ID" value="MBE5037316.1"/>
    <property type="molecule type" value="Genomic_DNA"/>
</dbReference>
<gene>
    <name evidence="5" type="ORF">INF35_05940</name>
</gene>
<dbReference type="Gene3D" id="3.40.50.360">
    <property type="match status" value="1"/>
</dbReference>
<evidence type="ECO:0000313" key="5">
    <source>
        <dbReference type="EMBL" id="MBE5037316.1"/>
    </source>
</evidence>
<evidence type="ECO:0000256" key="2">
    <source>
        <dbReference type="ARBA" id="ARBA00023004"/>
    </source>
</evidence>
<name>A0ABR9R2D1_9FIRM</name>
<dbReference type="InterPro" id="IPR047964">
    <property type="entry name" value="EFR1-like"/>
</dbReference>
<sequence>MILYFSGTGNSRYCARLLGEALQDECVDAFHYIRDGIAGEFASRKPWVFVCPTYCWQIPRVFADFIRSAHFSGSRDAYFVMTCGGEVGNAPAANRTLCAEKALTCRGTFSIVMPDNYIVLFPAPTQEETQKLLAAAPAAVRACADRILAGQNAPEHTAGFADKLKSGMVNTLFYRFNMQPKRFTVSDACVSCGKCEKVCPLGNIHMQDGRPVWGNHCTHCMACLSGCPAEAIEYGKSTRGKARYQCPAGQD</sequence>
<dbReference type="NCBIfam" id="NF038196">
    <property type="entry name" value="ferrodoxin_EFR1"/>
    <property type="match status" value="1"/>
</dbReference>
<dbReference type="RefSeq" id="WP_193500609.1">
    <property type="nucleotide sequence ID" value="NZ_JADCKC010000002.1"/>
</dbReference>
<feature type="domain" description="4Fe-4S ferredoxin-type" evidence="4">
    <location>
        <begin position="215"/>
        <end position="237"/>
    </location>
</feature>
<dbReference type="Pfam" id="PF13187">
    <property type="entry name" value="Fer4_9"/>
    <property type="match status" value="1"/>
</dbReference>
<keyword evidence="3" id="KW-0411">Iron-sulfur</keyword>
<accession>A0ABR9R2D1</accession>
<organism evidence="5 6">
    <name type="scientific">Gemmiger gallinarum</name>
    <dbReference type="NCBI Taxonomy" id="2779354"/>
    <lineage>
        <taxon>Bacteria</taxon>
        <taxon>Bacillati</taxon>
        <taxon>Bacillota</taxon>
        <taxon>Clostridia</taxon>
        <taxon>Eubacteriales</taxon>
        <taxon>Gemmiger</taxon>
    </lineage>
</organism>
<dbReference type="InterPro" id="IPR017896">
    <property type="entry name" value="4Fe4S_Fe-S-bd"/>
</dbReference>
<keyword evidence="1" id="KW-0479">Metal-binding</keyword>
<dbReference type="PROSITE" id="PS51379">
    <property type="entry name" value="4FE4S_FER_2"/>
    <property type="match status" value="2"/>
</dbReference>
<keyword evidence="2" id="KW-0408">Iron</keyword>
<feature type="domain" description="4Fe-4S ferredoxin-type" evidence="4">
    <location>
        <begin position="180"/>
        <end position="209"/>
    </location>
</feature>
<protein>
    <submittedName>
        <fullName evidence="5">EFR1 family ferrodoxin</fullName>
    </submittedName>
</protein>
<dbReference type="Proteomes" id="UP000768567">
    <property type="component" value="Unassembled WGS sequence"/>
</dbReference>
<reference evidence="5 6" key="1">
    <citation type="submission" date="2020-10" db="EMBL/GenBank/DDBJ databases">
        <title>ChiBAC.</title>
        <authorList>
            <person name="Zenner C."/>
            <person name="Hitch T.C.A."/>
            <person name="Clavel T."/>
        </authorList>
    </citation>
    <scope>NUCLEOTIDE SEQUENCE [LARGE SCALE GENOMIC DNA]</scope>
    <source>
        <strain evidence="5 6">DSM 109015</strain>
    </source>
</reference>